<dbReference type="RefSeq" id="WP_071363709.1">
    <property type="nucleotide sequence ID" value="NZ_DAMCQJ010000022.1"/>
</dbReference>
<accession>A0A1S2NDD1</accession>
<dbReference type="PANTHER" id="PTHR42964:SF1">
    <property type="entry name" value="POLYKETIDE BIOSYNTHESIS ENOYL-COA HYDRATASE PKSH-RELATED"/>
    <property type="match status" value="1"/>
</dbReference>
<gene>
    <name evidence="2" type="ORF">LO55_1507</name>
</gene>
<name>A0A1S2NDD1_9BURK</name>
<dbReference type="SUPFAM" id="SSF52096">
    <property type="entry name" value="ClpP/crotonase"/>
    <property type="match status" value="1"/>
</dbReference>
<reference evidence="2 3" key="1">
    <citation type="submission" date="2014-10" db="EMBL/GenBank/DDBJ databases">
        <authorList>
            <person name="Seo M.-J."/>
            <person name="Seok Y.J."/>
            <person name="Cha I.-T."/>
        </authorList>
    </citation>
    <scope>NUCLEOTIDE SEQUENCE [LARGE SCALE GENOMIC DNA]</scope>
    <source>
        <strain evidence="2 3">NEU</strain>
    </source>
</reference>
<organism evidence="2 3">
    <name type="scientific">Massilia timonae</name>
    <dbReference type="NCBI Taxonomy" id="47229"/>
    <lineage>
        <taxon>Bacteria</taxon>
        <taxon>Pseudomonadati</taxon>
        <taxon>Pseudomonadota</taxon>
        <taxon>Betaproteobacteria</taxon>
        <taxon>Burkholderiales</taxon>
        <taxon>Oxalobacteraceae</taxon>
        <taxon>Telluria group</taxon>
        <taxon>Massilia</taxon>
    </lineage>
</organism>
<dbReference type="Proteomes" id="UP000180246">
    <property type="component" value="Unassembled WGS sequence"/>
</dbReference>
<dbReference type="AlphaFoldDB" id="A0A1S2NDD1"/>
<proteinExistence type="inferred from homology"/>
<dbReference type="Pfam" id="PF00378">
    <property type="entry name" value="ECH_1"/>
    <property type="match status" value="1"/>
</dbReference>
<dbReference type="Gene3D" id="3.90.226.10">
    <property type="entry name" value="2-enoyl-CoA Hydratase, Chain A, domain 1"/>
    <property type="match status" value="1"/>
</dbReference>
<comment type="similarity">
    <text evidence="1">Belongs to the enoyl-CoA hydratase/isomerase family.</text>
</comment>
<dbReference type="GO" id="GO:0016853">
    <property type="term" value="F:isomerase activity"/>
    <property type="evidence" value="ECO:0007669"/>
    <property type="project" value="UniProtKB-KW"/>
</dbReference>
<dbReference type="InterPro" id="IPR051683">
    <property type="entry name" value="Enoyl-CoA_Hydratase/Isomerase"/>
</dbReference>
<keyword evidence="2" id="KW-0413">Isomerase</keyword>
<dbReference type="InterPro" id="IPR001753">
    <property type="entry name" value="Enoyl-CoA_hydra/iso"/>
</dbReference>
<protein>
    <submittedName>
        <fullName evidence="2">Enoyl-CoA hydratase/isomerase family protein</fullName>
    </submittedName>
</protein>
<dbReference type="GO" id="GO:0008300">
    <property type="term" value="P:isoprenoid catabolic process"/>
    <property type="evidence" value="ECO:0007669"/>
    <property type="project" value="TreeGrafter"/>
</dbReference>
<dbReference type="InterPro" id="IPR014748">
    <property type="entry name" value="Enoyl-CoA_hydra_C"/>
</dbReference>
<dbReference type="CDD" id="cd06558">
    <property type="entry name" value="crotonase-like"/>
    <property type="match status" value="1"/>
</dbReference>
<dbReference type="Gene3D" id="1.10.12.10">
    <property type="entry name" value="Lyase 2-enoyl-coa Hydratase, Chain A, domain 2"/>
    <property type="match status" value="1"/>
</dbReference>
<dbReference type="PANTHER" id="PTHR42964">
    <property type="entry name" value="ENOYL-COA HYDRATASE"/>
    <property type="match status" value="1"/>
</dbReference>
<evidence type="ECO:0000313" key="3">
    <source>
        <dbReference type="Proteomes" id="UP000180246"/>
    </source>
</evidence>
<evidence type="ECO:0000256" key="1">
    <source>
        <dbReference type="ARBA" id="ARBA00005254"/>
    </source>
</evidence>
<dbReference type="InterPro" id="IPR029045">
    <property type="entry name" value="ClpP/crotonase-like_dom_sf"/>
</dbReference>
<comment type="caution">
    <text evidence="2">The sequence shown here is derived from an EMBL/GenBank/DDBJ whole genome shotgun (WGS) entry which is preliminary data.</text>
</comment>
<evidence type="ECO:0000313" key="2">
    <source>
        <dbReference type="EMBL" id="OIJ43077.1"/>
    </source>
</evidence>
<sequence>MDYQTLTIAIADKVATVTLNRPELRNAFNEHAIAELALAFDELGRSDTVRAIVLAANGPAFCAGADLNWMKKMAGYSHEENQEDALRLADMLRTIYLCPKPTVAKVQGDCYAGGMGLVAACDIVVAVDTAGFCLSEVKLGLIPATISPYVIKAMGEQAARRYFLTAERFDALEARRIGFAHEVVAADALDATVAGIARALVNNSPNAVRQAKTLVRDIVGKPVDDALLLDTAGRIAAIRASLEGREGVASFLEKRKPTWLQT</sequence>
<dbReference type="EMBL" id="JRYB01000001">
    <property type="protein sequence ID" value="OIJ43077.1"/>
    <property type="molecule type" value="Genomic_DNA"/>
</dbReference>